<reference evidence="8" key="1">
    <citation type="journal article" date="2012" name="Mol. Plant Microbe Interact.">
        <title>A highly conserved effector in Fusarium oxysporum is required for full virulence on Arabidopsis.</title>
        <authorList>
            <person name="Thatcher L.F."/>
            <person name="Gardiner D.M."/>
            <person name="Kazan K."/>
            <person name="Manners J."/>
        </authorList>
    </citation>
    <scope>NUCLEOTIDE SEQUENCE [LARGE SCALE GENOMIC DNA]</scope>
    <source>
        <strain evidence="8">Fo5176</strain>
    </source>
</reference>
<gene>
    <name evidence="7" type="primary">28958278</name>
</gene>
<dbReference type="EnsemblFungi" id="FOXG_17523T0">
    <property type="protein sequence ID" value="FOXG_17523P0"/>
    <property type="gene ID" value="FOXG_17523"/>
</dbReference>
<evidence type="ECO:0000256" key="3">
    <source>
        <dbReference type="ARBA" id="ARBA00022801"/>
    </source>
</evidence>
<evidence type="ECO:0000259" key="6">
    <source>
        <dbReference type="Pfam" id="PF00413"/>
    </source>
</evidence>
<feature type="domain" description="Peptidase M10 metallopeptidase" evidence="6">
    <location>
        <begin position="82"/>
        <end position="180"/>
    </location>
</feature>
<evidence type="ECO:0000313" key="7">
    <source>
        <dbReference type="EnsemblFungi" id="FOXG_17523P0"/>
    </source>
</evidence>
<keyword evidence="2" id="KW-0479">Metal-binding</keyword>
<dbReference type="InterPro" id="IPR024079">
    <property type="entry name" value="MetalloPept_cat_dom_sf"/>
</dbReference>
<evidence type="ECO:0000256" key="4">
    <source>
        <dbReference type="ARBA" id="ARBA00022833"/>
    </source>
</evidence>
<accession>A0A0C4DJ85</accession>
<reference evidence="7" key="2">
    <citation type="submission" date="2025-08" db="UniProtKB">
        <authorList>
            <consortium name="EnsemblFungi"/>
        </authorList>
    </citation>
    <scope>IDENTIFICATION</scope>
    <source>
        <strain evidence="7">4287 / CBS 123668 / FGSC 9935 / NRRL 34936</strain>
    </source>
</reference>
<dbReference type="VEuPathDB" id="FungiDB:FOXG_17523"/>
<dbReference type="Pfam" id="PF00413">
    <property type="entry name" value="Peptidase_M10"/>
    <property type="match status" value="1"/>
</dbReference>
<dbReference type="GO" id="GO:0031012">
    <property type="term" value="C:extracellular matrix"/>
    <property type="evidence" value="ECO:0007669"/>
    <property type="project" value="InterPro"/>
</dbReference>
<dbReference type="Gene3D" id="3.40.390.10">
    <property type="entry name" value="Collagenase (Catalytic Domain)"/>
    <property type="match status" value="1"/>
</dbReference>
<name>A0A0C4DJ85_FUSOF</name>
<dbReference type="SUPFAM" id="SSF55486">
    <property type="entry name" value="Metalloproteases ('zincins'), catalytic domain"/>
    <property type="match status" value="1"/>
</dbReference>
<keyword evidence="4" id="KW-0862">Zinc</keyword>
<dbReference type="GO" id="GO:0004222">
    <property type="term" value="F:metalloendopeptidase activity"/>
    <property type="evidence" value="ECO:0007669"/>
    <property type="project" value="InterPro"/>
</dbReference>
<protein>
    <recommendedName>
        <fullName evidence="6">Peptidase M10 metallopeptidase domain-containing protein</fullName>
    </recommendedName>
</protein>
<evidence type="ECO:0000313" key="8">
    <source>
        <dbReference type="Proteomes" id="UP000002489"/>
    </source>
</evidence>
<dbReference type="InterPro" id="IPR001818">
    <property type="entry name" value="Pept_M10_metallopeptidase"/>
</dbReference>
<dbReference type="GO" id="GO:0008270">
    <property type="term" value="F:zinc ion binding"/>
    <property type="evidence" value="ECO:0007669"/>
    <property type="project" value="InterPro"/>
</dbReference>
<keyword evidence="3" id="KW-0378">Hydrolase</keyword>
<dbReference type="GO" id="GO:0006508">
    <property type="term" value="P:proteolysis"/>
    <property type="evidence" value="ECO:0007669"/>
    <property type="project" value="UniProtKB-KW"/>
</dbReference>
<organism evidence="7 8">
    <name type="scientific">Fusarium oxysporum (strain Fo5176)</name>
    <name type="common">Fusarium vascular wilt</name>
    <dbReference type="NCBI Taxonomy" id="660025"/>
    <lineage>
        <taxon>Eukaryota</taxon>
        <taxon>Fungi</taxon>
        <taxon>Dikarya</taxon>
        <taxon>Ascomycota</taxon>
        <taxon>Pezizomycotina</taxon>
        <taxon>Sordariomycetes</taxon>
        <taxon>Hypocreomycetidae</taxon>
        <taxon>Hypocreales</taxon>
        <taxon>Nectriaceae</taxon>
        <taxon>Fusarium</taxon>
        <taxon>Fusarium oxysporum species complex</taxon>
    </lineage>
</organism>
<evidence type="ECO:0000256" key="5">
    <source>
        <dbReference type="SAM" id="MobiDB-lite"/>
    </source>
</evidence>
<keyword evidence="1" id="KW-0645">Protease</keyword>
<sequence length="254" mass="28120">MDTTTSAPDSELPKYSCRTQEETDPSFGPAPISNLKGTTGDNAPDKPDSLVIGFGPIVPRWDVTPPGGTKLQYFVRVDTFPDDDKATIAAKEFQAAADSWVKLKIGLGFSQTTDREIANFYLVYQANTEFDEGVLAQAFFPHEIDQDVIVFSDAFKGSNTSILKEIFQHEIGHILGLRHEFAIVGDDMGNKPEGFGAKQFLAKNPKSVMSYNIPPKIQDSDRTQTIEFYKLPNGFMIGSSPVTDFQPKIRSKNR</sequence>
<proteinExistence type="predicted"/>
<evidence type="ECO:0000256" key="2">
    <source>
        <dbReference type="ARBA" id="ARBA00022723"/>
    </source>
</evidence>
<dbReference type="AlphaFoldDB" id="A0A0C4DJ85"/>
<dbReference type="Proteomes" id="UP000002489">
    <property type="component" value="Unassembled WGS sequence"/>
</dbReference>
<feature type="region of interest" description="Disordered" evidence="5">
    <location>
        <begin position="1"/>
        <end position="46"/>
    </location>
</feature>
<evidence type="ECO:0000256" key="1">
    <source>
        <dbReference type="ARBA" id="ARBA00022670"/>
    </source>
</evidence>